<evidence type="ECO:0000256" key="3">
    <source>
        <dbReference type="ARBA" id="ARBA00022475"/>
    </source>
</evidence>
<evidence type="ECO:0000256" key="7">
    <source>
        <dbReference type="RuleBase" id="RU003942"/>
    </source>
</evidence>
<keyword evidence="6 8" id="KW-0472">Membrane</keyword>
<keyword evidence="5 8" id="KW-1133">Transmembrane helix</keyword>
<gene>
    <name evidence="9" type="ORF">MF646_15425</name>
</gene>
<keyword evidence="10" id="KW-1185">Reference proteome</keyword>
<dbReference type="FunFam" id="1.10.3730.20:FF:000001">
    <property type="entry name" value="Quaternary ammonium compound resistance transporter SugE"/>
    <property type="match status" value="1"/>
</dbReference>
<feature type="transmembrane region" description="Helical" evidence="8">
    <location>
        <begin position="57"/>
        <end position="78"/>
    </location>
</feature>
<comment type="subcellular location">
    <subcellularLocation>
        <location evidence="1 7">Cell membrane</location>
        <topology evidence="1 7">Multi-pass membrane protein</topology>
    </subcellularLocation>
</comment>
<evidence type="ECO:0000256" key="2">
    <source>
        <dbReference type="ARBA" id="ARBA00022448"/>
    </source>
</evidence>
<evidence type="ECO:0000313" key="10">
    <source>
        <dbReference type="Proteomes" id="UP001139150"/>
    </source>
</evidence>
<feature type="transmembrane region" description="Helical" evidence="8">
    <location>
        <begin position="84"/>
        <end position="104"/>
    </location>
</feature>
<dbReference type="AlphaFoldDB" id="A0A9X2CUK0"/>
<dbReference type="GO" id="GO:0005886">
    <property type="term" value="C:plasma membrane"/>
    <property type="evidence" value="ECO:0007669"/>
    <property type="project" value="UniProtKB-SubCell"/>
</dbReference>
<accession>A0A9X2CUK0</accession>
<keyword evidence="2" id="KW-0813">Transport</keyword>
<comment type="similarity">
    <text evidence="7">Belongs to the drug/metabolite transporter (DMT) superfamily. Small multidrug resistance (SMR) (TC 2.A.7.1) family.</text>
</comment>
<dbReference type="EMBL" id="JAKRYL010000016">
    <property type="protein sequence ID" value="MCL7748519.1"/>
    <property type="molecule type" value="Genomic_DNA"/>
</dbReference>
<evidence type="ECO:0000313" key="9">
    <source>
        <dbReference type="EMBL" id="MCL7748519.1"/>
    </source>
</evidence>
<dbReference type="Pfam" id="PF00893">
    <property type="entry name" value="Multi_Drug_Res"/>
    <property type="match status" value="1"/>
</dbReference>
<comment type="caution">
    <text evidence="9">The sequence shown here is derived from an EMBL/GenBank/DDBJ whole genome shotgun (WGS) entry which is preliminary data.</text>
</comment>
<dbReference type="Proteomes" id="UP001139150">
    <property type="component" value="Unassembled WGS sequence"/>
</dbReference>
<name>A0A9X2CUK0_9BACI</name>
<evidence type="ECO:0000256" key="6">
    <source>
        <dbReference type="ARBA" id="ARBA00023136"/>
    </source>
</evidence>
<evidence type="ECO:0000256" key="5">
    <source>
        <dbReference type="ARBA" id="ARBA00022989"/>
    </source>
</evidence>
<protein>
    <submittedName>
        <fullName evidence="9">Multidrug efflux SMR transporter</fullName>
    </submittedName>
</protein>
<dbReference type="Gene3D" id="1.10.3730.20">
    <property type="match status" value="1"/>
</dbReference>
<evidence type="ECO:0000256" key="1">
    <source>
        <dbReference type="ARBA" id="ARBA00004651"/>
    </source>
</evidence>
<dbReference type="SUPFAM" id="SSF103481">
    <property type="entry name" value="Multidrug resistance efflux transporter EmrE"/>
    <property type="match status" value="1"/>
</dbReference>
<dbReference type="PANTHER" id="PTHR30561:SF1">
    <property type="entry name" value="MULTIDRUG TRANSPORTER EMRE"/>
    <property type="match status" value="1"/>
</dbReference>
<dbReference type="InterPro" id="IPR045324">
    <property type="entry name" value="Small_multidrug_res"/>
</dbReference>
<keyword evidence="3" id="KW-1003">Cell membrane</keyword>
<organism evidence="9 10">
    <name type="scientific">Halalkalibacter alkaliphilus</name>
    <dbReference type="NCBI Taxonomy" id="2917993"/>
    <lineage>
        <taxon>Bacteria</taxon>
        <taxon>Bacillati</taxon>
        <taxon>Bacillota</taxon>
        <taxon>Bacilli</taxon>
        <taxon>Bacillales</taxon>
        <taxon>Bacillaceae</taxon>
        <taxon>Halalkalibacter</taxon>
    </lineage>
</organism>
<proteinExistence type="inferred from homology"/>
<dbReference type="GO" id="GO:0022857">
    <property type="term" value="F:transmembrane transporter activity"/>
    <property type="evidence" value="ECO:0007669"/>
    <property type="project" value="InterPro"/>
</dbReference>
<dbReference type="InterPro" id="IPR037185">
    <property type="entry name" value="EmrE-like"/>
</dbReference>
<keyword evidence="4 7" id="KW-0812">Transmembrane</keyword>
<dbReference type="InterPro" id="IPR000390">
    <property type="entry name" value="Small_drug/metabolite_transptr"/>
</dbReference>
<dbReference type="RefSeq" id="WP_250097405.1">
    <property type="nucleotide sequence ID" value="NZ_JAKRYL010000016.1"/>
</dbReference>
<sequence length="121" mass="12517">MAYIYLAIGILSEIIGTTMLKASQGFTKLLPAVGGVIGFGGALYFLALSFKTIPLNIAYATWAGVGTAGVTLIGVLLYKEKLNVTGLAGILLIIAGILLLNLTASAPSAQKELEEVSQSVM</sequence>
<reference evidence="9" key="1">
    <citation type="submission" date="2022-02" db="EMBL/GenBank/DDBJ databases">
        <title>Halalkalibacter sp. nov. isolated from Lonar Lake, India.</title>
        <authorList>
            <person name="Joshi A."/>
            <person name="Thite S."/>
            <person name="Lodha T."/>
        </authorList>
    </citation>
    <scope>NUCLEOTIDE SEQUENCE</scope>
    <source>
        <strain evidence="9">MEB205</strain>
    </source>
</reference>
<evidence type="ECO:0000256" key="8">
    <source>
        <dbReference type="SAM" id="Phobius"/>
    </source>
</evidence>
<dbReference type="PANTHER" id="PTHR30561">
    <property type="entry name" value="SMR FAMILY PROTON-DEPENDENT DRUG EFFLUX TRANSPORTER SUGE"/>
    <property type="match status" value="1"/>
</dbReference>
<evidence type="ECO:0000256" key="4">
    <source>
        <dbReference type="ARBA" id="ARBA00022692"/>
    </source>
</evidence>
<feature type="transmembrane region" description="Helical" evidence="8">
    <location>
        <begin position="29"/>
        <end position="50"/>
    </location>
</feature>